<dbReference type="PRINTS" id="PR00081">
    <property type="entry name" value="GDHRDH"/>
</dbReference>
<sequence length="318" mass="34108">MSSLAGKTALITGASRGIGAEIAKSLVARGANVAVAAKSAEPHKTLPGTIHTVVDELHDIAERGNTGAKALAVQLDVRDAGAVEDVVSRVASHFGALDIVVNNASAINLGPTDEAKPKVYDLVNGINARGTWLTSRFALPHLFASAQAQRNPHILTLSPPLNQGMFEPENGEIMPSFKETKALYAMSKCAMSVAAYALAAECQSRGVASNALWPYTLIGTSAMRIVNPNAGAERHWRAPDIVSAAAVRILAEPASFTYVVYSRSGRFLIDELYLRERHQFTTEQMNQFAVVPGTPFSELSEDLYISDPVRKAVRAYYS</sequence>
<dbReference type="InterPro" id="IPR036291">
    <property type="entry name" value="NAD(P)-bd_dom_sf"/>
</dbReference>
<dbReference type="SUPFAM" id="SSF51735">
    <property type="entry name" value="NAD(P)-binding Rossmann-fold domains"/>
    <property type="match status" value="1"/>
</dbReference>
<gene>
    <name evidence="1" type="ORF">MOBT1_002199</name>
</gene>
<dbReference type="NCBIfam" id="NF006133">
    <property type="entry name" value="PRK08278.1"/>
    <property type="match status" value="1"/>
</dbReference>
<dbReference type="EMBL" id="CP119937">
    <property type="protein sequence ID" value="WFD03508.1"/>
    <property type="molecule type" value="Genomic_DNA"/>
</dbReference>
<dbReference type="Proteomes" id="UP001214603">
    <property type="component" value="Chromosome 4"/>
</dbReference>
<proteinExistence type="predicted"/>
<dbReference type="InterPro" id="IPR002347">
    <property type="entry name" value="SDR_fam"/>
</dbReference>
<name>A0AAF0E5J7_9BASI</name>
<organism evidence="1 2">
    <name type="scientific">Malassezia obtusa</name>
    <dbReference type="NCBI Taxonomy" id="76774"/>
    <lineage>
        <taxon>Eukaryota</taxon>
        <taxon>Fungi</taxon>
        <taxon>Dikarya</taxon>
        <taxon>Basidiomycota</taxon>
        <taxon>Ustilaginomycotina</taxon>
        <taxon>Malasseziomycetes</taxon>
        <taxon>Malasseziales</taxon>
        <taxon>Malasseziaceae</taxon>
        <taxon>Malassezia</taxon>
    </lineage>
</organism>
<keyword evidence="2" id="KW-1185">Reference proteome</keyword>
<protein>
    <submittedName>
        <fullName evidence="1">Uncharacterized protein</fullName>
    </submittedName>
</protein>
<dbReference type="GO" id="GO:0005739">
    <property type="term" value="C:mitochondrion"/>
    <property type="evidence" value="ECO:0007669"/>
    <property type="project" value="TreeGrafter"/>
</dbReference>
<evidence type="ECO:0000313" key="2">
    <source>
        <dbReference type="Proteomes" id="UP001214603"/>
    </source>
</evidence>
<accession>A0AAF0E5J7</accession>
<dbReference type="Pfam" id="PF00106">
    <property type="entry name" value="adh_short"/>
    <property type="match status" value="1"/>
</dbReference>
<dbReference type="PANTHER" id="PTHR42808">
    <property type="entry name" value="HYDROXYSTEROID DEHYDROGENASE-LIKE PROTEIN 2"/>
    <property type="match status" value="1"/>
</dbReference>
<dbReference type="Gene3D" id="3.40.50.720">
    <property type="entry name" value="NAD(P)-binding Rossmann-like Domain"/>
    <property type="match status" value="1"/>
</dbReference>
<dbReference type="AlphaFoldDB" id="A0AAF0E5J7"/>
<evidence type="ECO:0000313" key="1">
    <source>
        <dbReference type="EMBL" id="WFD03508.1"/>
    </source>
</evidence>
<reference evidence="1" key="1">
    <citation type="submission" date="2023-03" db="EMBL/GenBank/DDBJ databases">
        <title>Mating type loci evolution in Malassezia.</title>
        <authorList>
            <person name="Coelho M.A."/>
        </authorList>
    </citation>
    <scope>NUCLEOTIDE SEQUENCE</scope>
    <source>
        <strain evidence="1">CBS 7876</strain>
    </source>
</reference>
<dbReference type="PANTHER" id="PTHR42808:SF3">
    <property type="entry name" value="HYDROXYSTEROID DEHYDROGENASE-LIKE PROTEIN 2"/>
    <property type="match status" value="1"/>
</dbReference>
<dbReference type="InterPro" id="IPR051935">
    <property type="entry name" value="HSDL2"/>
</dbReference>